<proteinExistence type="predicted"/>
<dbReference type="GO" id="GO:0003677">
    <property type="term" value="F:DNA binding"/>
    <property type="evidence" value="ECO:0007669"/>
    <property type="project" value="UniProtKB-UniRule"/>
</dbReference>
<dbReference type="InterPro" id="IPR001660">
    <property type="entry name" value="SAM"/>
</dbReference>
<dbReference type="GO" id="GO:0010468">
    <property type="term" value="P:regulation of gene expression"/>
    <property type="evidence" value="ECO:0007669"/>
    <property type="project" value="TreeGrafter"/>
</dbReference>
<evidence type="ECO:0000256" key="1">
    <source>
        <dbReference type="ARBA" id="ARBA00023125"/>
    </source>
</evidence>
<reference evidence="6" key="1">
    <citation type="submission" date="2021-09" db="EMBL/GenBank/DDBJ databases">
        <title>A high-quality genome of the endoparasitic fungus Hirsutella rhossiliensis with a comparison of Hirsutella genomes reveals transposable elements contributing to genome size variation.</title>
        <authorList>
            <person name="Lin R."/>
            <person name="Jiao Y."/>
            <person name="Sun X."/>
            <person name="Ling J."/>
            <person name="Xie B."/>
            <person name="Cheng X."/>
        </authorList>
    </citation>
    <scope>NUCLEOTIDE SEQUENCE</scope>
    <source>
        <strain evidence="6">HR02</strain>
    </source>
</reference>
<feature type="compositionally biased region" description="Basic and acidic residues" evidence="4">
    <location>
        <begin position="73"/>
        <end position="88"/>
    </location>
</feature>
<dbReference type="OrthoDB" id="1919336at2759"/>
<dbReference type="Proteomes" id="UP000824596">
    <property type="component" value="Unassembled WGS sequence"/>
</dbReference>
<dbReference type="SUPFAM" id="SSF47095">
    <property type="entry name" value="HMG-box"/>
    <property type="match status" value="1"/>
</dbReference>
<dbReference type="Gene3D" id="1.10.150.50">
    <property type="entry name" value="Transcription Factor, Ets-1"/>
    <property type="match status" value="1"/>
</dbReference>
<name>A0A9P8SIH8_9HYPO</name>
<dbReference type="InterPro" id="IPR013761">
    <property type="entry name" value="SAM/pointed_sf"/>
</dbReference>
<sequence>MTRELEGIFAELGLSQYLDSFIDQGFDAWDTILDMDLDALGVKLGHRRKLQRRIANARGIAPSVSLASTSKPSAEETKQDSLRRDNSRPEAGNETSGVTKRKYRRHPKPDEHAPERPPSAYVLFSNKMRDDLKSHSLTFTEIAKLVGENWQSLPPAEKEMYESQANAAKEKYHCSLAAYKKTPEYRKYAQYLQEFKERQAKQSKVHDASKRPRLEPARLRHGSTSSGVTPGGATSSGSRSGSSSERLQGSEPPPTRHERMNSTTSVAGSQHSSTAPTPMSYANSVDEGGLSPRMANFDTGSPRDVHHRHSRRQPSWARRNRAGSAHQHHLPSLSDMLDNAGVGGSSQLRLVADGPPVLAPARVPILRHEPSSNSTVASRCSTGSFGRNPGEGPLPIHALLADRTMSGVGEMEKQSASANKAVATRSSPQKSPPKLRGPRGYGFQSESSAFQKMKFVQSREGDVLMTSADASPPALAPGNSGKSGYDGMSALLRAGEIVGRHGPK</sequence>
<evidence type="ECO:0000313" key="7">
    <source>
        <dbReference type="Proteomes" id="UP000824596"/>
    </source>
</evidence>
<dbReference type="SMART" id="SM00398">
    <property type="entry name" value="HMG"/>
    <property type="match status" value="1"/>
</dbReference>
<accession>A0A9P8SIH8</accession>
<comment type="caution">
    <text evidence="6">The sequence shown here is derived from an EMBL/GenBank/DDBJ whole genome shotgun (WGS) entry which is preliminary data.</text>
</comment>
<dbReference type="PROSITE" id="PS50118">
    <property type="entry name" value="HMG_BOX_2"/>
    <property type="match status" value="1"/>
</dbReference>
<feature type="compositionally biased region" description="Polar residues" evidence="4">
    <location>
        <begin position="261"/>
        <end position="283"/>
    </location>
</feature>
<feature type="domain" description="HMG box" evidence="5">
    <location>
        <begin position="114"/>
        <end position="180"/>
    </location>
</feature>
<dbReference type="InterPro" id="IPR009071">
    <property type="entry name" value="HMG_box_dom"/>
</dbReference>
<feature type="compositionally biased region" description="Low complexity" evidence="4">
    <location>
        <begin position="231"/>
        <end position="250"/>
    </location>
</feature>
<keyword evidence="2 3" id="KW-0539">Nucleus</keyword>
<feature type="compositionally biased region" description="Basic and acidic residues" evidence="4">
    <location>
        <begin position="198"/>
        <end position="218"/>
    </location>
</feature>
<keyword evidence="7" id="KW-1185">Reference proteome</keyword>
<dbReference type="AlphaFoldDB" id="A0A9P8SIH8"/>
<dbReference type="GO" id="GO:0005634">
    <property type="term" value="C:nucleus"/>
    <property type="evidence" value="ECO:0007669"/>
    <property type="project" value="UniProtKB-UniRule"/>
</dbReference>
<feature type="compositionally biased region" description="Polar residues" evidence="4">
    <location>
        <begin position="371"/>
        <end position="385"/>
    </location>
</feature>
<gene>
    <name evidence="6" type="ORF">HRG_05709</name>
</gene>
<evidence type="ECO:0000313" key="6">
    <source>
        <dbReference type="EMBL" id="KAH0963199.1"/>
    </source>
</evidence>
<evidence type="ECO:0000256" key="4">
    <source>
        <dbReference type="SAM" id="MobiDB-lite"/>
    </source>
</evidence>
<dbReference type="InterPro" id="IPR036910">
    <property type="entry name" value="HMG_box_dom_sf"/>
</dbReference>
<feature type="DNA-binding region" description="HMG box" evidence="3">
    <location>
        <begin position="114"/>
        <end position="180"/>
    </location>
</feature>
<feature type="region of interest" description="Disordered" evidence="4">
    <location>
        <begin position="198"/>
        <end position="338"/>
    </location>
</feature>
<keyword evidence="1 3" id="KW-0238">DNA-binding</keyword>
<feature type="compositionally biased region" description="Basic residues" evidence="4">
    <location>
        <begin position="305"/>
        <end position="329"/>
    </location>
</feature>
<evidence type="ECO:0000256" key="3">
    <source>
        <dbReference type="PROSITE-ProRule" id="PRU00267"/>
    </source>
</evidence>
<dbReference type="InterPro" id="IPR051965">
    <property type="entry name" value="ChromReg_NeuronalGeneExpr"/>
</dbReference>
<dbReference type="RefSeq" id="XP_044720712.1">
    <property type="nucleotide sequence ID" value="XM_044864180.1"/>
</dbReference>
<protein>
    <submittedName>
        <fullName evidence="6">HMG (High mobility group) box domain-containing protein</fullName>
    </submittedName>
</protein>
<dbReference type="Pfam" id="PF00505">
    <property type="entry name" value="HMG_box"/>
    <property type="match status" value="1"/>
</dbReference>
<evidence type="ECO:0000256" key="2">
    <source>
        <dbReference type="ARBA" id="ARBA00023242"/>
    </source>
</evidence>
<dbReference type="PANTHER" id="PTHR46040">
    <property type="entry name" value="HIGH MOBILITY GROUP PROTEIN 2"/>
    <property type="match status" value="1"/>
</dbReference>
<dbReference type="Pfam" id="PF00536">
    <property type="entry name" value="SAM_1"/>
    <property type="match status" value="1"/>
</dbReference>
<dbReference type="SUPFAM" id="SSF47769">
    <property type="entry name" value="SAM/Pointed domain"/>
    <property type="match status" value="1"/>
</dbReference>
<feature type="region of interest" description="Disordered" evidence="4">
    <location>
        <begin position="64"/>
        <end position="119"/>
    </location>
</feature>
<dbReference type="EMBL" id="JAIZPD010000005">
    <property type="protein sequence ID" value="KAH0963199.1"/>
    <property type="molecule type" value="Genomic_DNA"/>
</dbReference>
<dbReference type="GeneID" id="68354838"/>
<evidence type="ECO:0000259" key="5">
    <source>
        <dbReference type="PROSITE" id="PS50118"/>
    </source>
</evidence>
<feature type="compositionally biased region" description="Polar residues" evidence="4">
    <location>
        <begin position="414"/>
        <end position="429"/>
    </location>
</feature>
<organism evidence="6 7">
    <name type="scientific">Hirsutella rhossiliensis</name>
    <dbReference type="NCBI Taxonomy" id="111463"/>
    <lineage>
        <taxon>Eukaryota</taxon>
        <taxon>Fungi</taxon>
        <taxon>Dikarya</taxon>
        <taxon>Ascomycota</taxon>
        <taxon>Pezizomycotina</taxon>
        <taxon>Sordariomycetes</taxon>
        <taxon>Hypocreomycetidae</taxon>
        <taxon>Hypocreales</taxon>
        <taxon>Ophiocordycipitaceae</taxon>
        <taxon>Hirsutella</taxon>
    </lineage>
</organism>
<feature type="region of interest" description="Disordered" evidence="4">
    <location>
        <begin position="466"/>
        <end position="487"/>
    </location>
</feature>
<dbReference type="PANTHER" id="PTHR46040:SF3">
    <property type="entry name" value="HIGH MOBILITY GROUP PROTEIN 2"/>
    <property type="match status" value="1"/>
</dbReference>
<dbReference type="Gene3D" id="1.10.30.10">
    <property type="entry name" value="High mobility group box domain"/>
    <property type="match status" value="1"/>
</dbReference>
<feature type="region of interest" description="Disordered" evidence="4">
    <location>
        <begin position="369"/>
        <end position="392"/>
    </location>
</feature>
<feature type="region of interest" description="Disordered" evidence="4">
    <location>
        <begin position="407"/>
        <end position="443"/>
    </location>
</feature>